<dbReference type="Proteomes" id="UP001140234">
    <property type="component" value="Unassembled WGS sequence"/>
</dbReference>
<proteinExistence type="predicted"/>
<name>A0ACC1K289_9FUNG</name>
<dbReference type="EMBL" id="JANBUJ010000448">
    <property type="protein sequence ID" value="KAJ2771960.1"/>
    <property type="molecule type" value="Genomic_DNA"/>
</dbReference>
<sequence length="321" mass="35001">MAERRAVNKYYPPDWDPDRGSANAHVGQHPLRARARKLDEGILVVRFELPFGVWCGGCGALLAAGVRFNAEKKQIGSYHSTPIWSFRMKCRECPGWLEIHTNPKDAAYDVVRGARRKAEPEPDDAIIDLVAADSRGSRLHELDAREARNRRDAQTAQRLGALRGASDRQWRDPDAANAGLRREFRAGRRVRDEDRRQSEEIQSRTGIALPILPASAADAAAASRVRFGPADGTPARKAVAQAVAGAPLFAPRAAGSSAAPATRMALRQRGRADPFASQTIGQFGSARDVGVRPQDAVREDPTFRLAGLTSMYGQQSSEDSS</sequence>
<accession>A0ACC1K289</accession>
<evidence type="ECO:0000313" key="1">
    <source>
        <dbReference type="EMBL" id="KAJ2771960.1"/>
    </source>
</evidence>
<comment type="caution">
    <text evidence="1">The sequence shown here is derived from an EMBL/GenBank/DDBJ whole genome shotgun (WGS) entry which is preliminary data.</text>
</comment>
<organism evidence="1 2">
    <name type="scientific">Coemansia nantahalensis</name>
    <dbReference type="NCBI Taxonomy" id="2789366"/>
    <lineage>
        <taxon>Eukaryota</taxon>
        <taxon>Fungi</taxon>
        <taxon>Fungi incertae sedis</taxon>
        <taxon>Zoopagomycota</taxon>
        <taxon>Kickxellomycotina</taxon>
        <taxon>Kickxellomycetes</taxon>
        <taxon>Kickxellales</taxon>
        <taxon>Kickxellaceae</taxon>
        <taxon>Coemansia</taxon>
    </lineage>
</organism>
<gene>
    <name evidence="1" type="primary">saf4</name>
    <name evidence="1" type="ORF">IWQ57_001973</name>
</gene>
<keyword evidence="2" id="KW-1185">Reference proteome</keyword>
<protein>
    <submittedName>
        <fullName evidence="1">Protein saf4</fullName>
    </submittedName>
</protein>
<evidence type="ECO:0000313" key="2">
    <source>
        <dbReference type="Proteomes" id="UP001140234"/>
    </source>
</evidence>
<reference evidence="1" key="1">
    <citation type="submission" date="2022-07" db="EMBL/GenBank/DDBJ databases">
        <title>Phylogenomic reconstructions and comparative analyses of Kickxellomycotina fungi.</title>
        <authorList>
            <person name="Reynolds N.K."/>
            <person name="Stajich J.E."/>
            <person name="Barry K."/>
            <person name="Grigoriev I.V."/>
            <person name="Crous P."/>
            <person name="Smith M.E."/>
        </authorList>
    </citation>
    <scope>NUCLEOTIDE SEQUENCE</scope>
    <source>
        <strain evidence="1">CBS 109366</strain>
    </source>
</reference>